<dbReference type="InterPro" id="IPR046757">
    <property type="entry name" value="YL1_N"/>
</dbReference>
<feature type="compositionally biased region" description="Acidic residues" evidence="2">
    <location>
        <begin position="65"/>
        <end position="86"/>
    </location>
</feature>
<evidence type="ECO:0000313" key="5">
    <source>
        <dbReference type="Proteomes" id="UP000316726"/>
    </source>
</evidence>
<feature type="compositionally biased region" description="Low complexity" evidence="2">
    <location>
        <begin position="108"/>
        <end position="118"/>
    </location>
</feature>
<gene>
    <name evidence="4" type="ORF">A3770_09p54900</name>
</gene>
<dbReference type="SMART" id="SM00993">
    <property type="entry name" value="YL1_C"/>
    <property type="match status" value="1"/>
</dbReference>
<comment type="similarity">
    <text evidence="1">Belongs to the VPS72/YL1 family.</text>
</comment>
<reference evidence="4 5" key="1">
    <citation type="submission" date="2018-07" db="EMBL/GenBank/DDBJ databases">
        <title>The complete nuclear genome of the prasinophyte Chloropicon primus (CCMP1205).</title>
        <authorList>
            <person name="Pombert J.-F."/>
            <person name="Otis C."/>
            <person name="Turmel M."/>
            <person name="Lemieux C."/>
        </authorList>
    </citation>
    <scope>NUCLEOTIDE SEQUENCE [LARGE SCALE GENOMIC DNA]</scope>
    <source>
        <strain evidence="4 5">CCMP1205</strain>
    </source>
</reference>
<dbReference type="PANTHER" id="PTHR13275:SF4">
    <property type="entry name" value="VACUOLAR PROTEIN SORTING-ASSOCIATED PROTEIN 72 HOMOLOG"/>
    <property type="match status" value="1"/>
</dbReference>
<feature type="domain" description="Vps72/YL1 C-terminal" evidence="3">
    <location>
        <begin position="271"/>
        <end position="300"/>
    </location>
</feature>
<name>A0A5B8MU56_9CHLO</name>
<organism evidence="4 5">
    <name type="scientific">Chloropicon primus</name>
    <dbReference type="NCBI Taxonomy" id="1764295"/>
    <lineage>
        <taxon>Eukaryota</taxon>
        <taxon>Viridiplantae</taxon>
        <taxon>Chlorophyta</taxon>
        <taxon>Chloropicophyceae</taxon>
        <taxon>Chloropicales</taxon>
        <taxon>Chloropicaceae</taxon>
        <taxon>Chloropicon</taxon>
    </lineage>
</organism>
<feature type="region of interest" description="Disordered" evidence="2">
    <location>
        <begin position="1"/>
        <end position="130"/>
    </location>
</feature>
<evidence type="ECO:0000256" key="2">
    <source>
        <dbReference type="SAM" id="MobiDB-lite"/>
    </source>
</evidence>
<dbReference type="Proteomes" id="UP000316726">
    <property type="component" value="Chromosome 9"/>
</dbReference>
<feature type="region of interest" description="Disordered" evidence="2">
    <location>
        <begin position="249"/>
        <end position="279"/>
    </location>
</feature>
<protein>
    <submittedName>
        <fullName evidence="4">YL1 domain-containing protein</fullName>
    </submittedName>
</protein>
<proteinExistence type="inferred from homology"/>
<dbReference type="Pfam" id="PF08265">
    <property type="entry name" value="YL1_C"/>
    <property type="match status" value="1"/>
</dbReference>
<feature type="compositionally biased region" description="Basic residues" evidence="2">
    <location>
        <begin position="90"/>
        <end position="107"/>
    </location>
</feature>
<dbReference type="GO" id="GO:0005634">
    <property type="term" value="C:nucleus"/>
    <property type="evidence" value="ECO:0007669"/>
    <property type="project" value="TreeGrafter"/>
</dbReference>
<feature type="region of interest" description="Disordered" evidence="2">
    <location>
        <begin position="301"/>
        <end position="332"/>
    </location>
</feature>
<feature type="compositionally biased region" description="Basic and acidic residues" evidence="2">
    <location>
        <begin position="46"/>
        <end position="58"/>
    </location>
</feature>
<keyword evidence="5" id="KW-1185">Reference proteome</keyword>
<dbReference type="PANTHER" id="PTHR13275">
    <property type="entry name" value="YL-1 PROTEIN TRANSCRIPTION FACTOR-LIKE 1"/>
    <property type="match status" value="1"/>
</dbReference>
<evidence type="ECO:0000256" key="1">
    <source>
        <dbReference type="ARBA" id="ARBA00006832"/>
    </source>
</evidence>
<evidence type="ECO:0000313" key="4">
    <source>
        <dbReference type="EMBL" id="QDZ22972.1"/>
    </source>
</evidence>
<dbReference type="OrthoDB" id="78296at2759"/>
<evidence type="ECO:0000259" key="3">
    <source>
        <dbReference type="SMART" id="SM00993"/>
    </source>
</evidence>
<dbReference type="STRING" id="1764295.A0A5B8MU56"/>
<dbReference type="InterPro" id="IPR013272">
    <property type="entry name" value="Vps72/YL1_C"/>
</dbReference>
<sequence>MQRGDEGMASKLTLPVRSTRGKRMSALIGEAEEADKEFWNQDFFAEETRDQEYEKSDSETSVYDSDFDDKEDHGDEDGDEDSDDEERRERLRKKKKLLPPGRAKPKPKAQAGPGSARPSSRRRSTQGVEVVEIVRKSSRASVMEATARHEEHKRMQQVEQRIRKFKRESESFSRPKTMAVGMEDLLKESCLLTEVHNSQSLNYLLEREEEAKRRHAVQSRKVYTGPKVKYHSFRDKDGLSRTELVYTGGAQSPSEGVRGLVQSPPSAGQPPKCEITGKPARYRDPLSGLYFSSVESFKEVRARKPQSSRLQNSGRPPKLMKLKIKLDLSKKQ</sequence>
<dbReference type="Pfam" id="PF05764">
    <property type="entry name" value="YL1"/>
    <property type="match status" value="1"/>
</dbReference>
<dbReference type="EMBL" id="CP031042">
    <property type="protein sequence ID" value="QDZ22972.1"/>
    <property type="molecule type" value="Genomic_DNA"/>
</dbReference>
<accession>A0A5B8MU56</accession>
<dbReference type="AlphaFoldDB" id="A0A5B8MU56"/>